<accession>A0A926Y0P0</accession>
<evidence type="ECO:0000259" key="3">
    <source>
        <dbReference type="PROSITE" id="PS51186"/>
    </source>
</evidence>
<dbReference type="CDD" id="cd04301">
    <property type="entry name" value="NAT_SF"/>
    <property type="match status" value="1"/>
</dbReference>
<comment type="caution">
    <text evidence="4">The sequence shown here is derived from an EMBL/GenBank/DDBJ whole genome shotgun (WGS) entry which is preliminary data.</text>
</comment>
<dbReference type="PANTHER" id="PTHR43877">
    <property type="entry name" value="AMINOALKYLPHOSPHONATE N-ACETYLTRANSFERASE-RELATED-RELATED"/>
    <property type="match status" value="1"/>
</dbReference>
<organism evidence="4 5">
    <name type="scientific">Spirosoma profusum</name>
    <dbReference type="NCBI Taxonomy" id="2771354"/>
    <lineage>
        <taxon>Bacteria</taxon>
        <taxon>Pseudomonadati</taxon>
        <taxon>Bacteroidota</taxon>
        <taxon>Cytophagia</taxon>
        <taxon>Cytophagales</taxon>
        <taxon>Cytophagaceae</taxon>
        <taxon>Spirosoma</taxon>
    </lineage>
</organism>
<dbReference type="EMBL" id="JACWZY010000032">
    <property type="protein sequence ID" value="MBD2704479.1"/>
    <property type="molecule type" value="Genomic_DNA"/>
</dbReference>
<feature type="domain" description="N-acetyltransferase" evidence="3">
    <location>
        <begin position="5"/>
        <end position="173"/>
    </location>
</feature>
<keyword evidence="2" id="KW-0012">Acyltransferase</keyword>
<dbReference type="InterPro" id="IPR000182">
    <property type="entry name" value="GNAT_dom"/>
</dbReference>
<dbReference type="InterPro" id="IPR016181">
    <property type="entry name" value="Acyl_CoA_acyltransferase"/>
</dbReference>
<evidence type="ECO:0000256" key="1">
    <source>
        <dbReference type="ARBA" id="ARBA00022679"/>
    </source>
</evidence>
<dbReference type="Gene3D" id="3.40.630.30">
    <property type="match status" value="1"/>
</dbReference>
<proteinExistence type="predicted"/>
<sequence length="188" mass="21103">MLLNEQISPAGEADIPALNELVNSAYRGESSQRGWTSEGHLLGGIRTSEQSLREMFQNPSATLLKYVADGQLLGCVYLEEKKPDLYLGMLTVSPDAQANGIGKKLMAIAEQIAIDKEYQVIAITVISIRHELIAWYERRGFRATGETVPFPDDERFGQPKQPLEFIVMKKKLEENYDTEIKGDTQIKK</sequence>
<evidence type="ECO:0000256" key="2">
    <source>
        <dbReference type="ARBA" id="ARBA00023315"/>
    </source>
</evidence>
<dbReference type="GO" id="GO:0016747">
    <property type="term" value="F:acyltransferase activity, transferring groups other than amino-acyl groups"/>
    <property type="evidence" value="ECO:0007669"/>
    <property type="project" value="InterPro"/>
</dbReference>
<keyword evidence="5" id="KW-1185">Reference proteome</keyword>
<protein>
    <submittedName>
        <fullName evidence="4">GNAT family N-acetyltransferase</fullName>
    </submittedName>
</protein>
<reference evidence="4" key="1">
    <citation type="submission" date="2020-09" db="EMBL/GenBank/DDBJ databases">
        <authorList>
            <person name="Kim M.K."/>
        </authorList>
    </citation>
    <scope>NUCLEOTIDE SEQUENCE</scope>
    <source>
        <strain evidence="4">BT702</strain>
    </source>
</reference>
<dbReference type="InterPro" id="IPR050832">
    <property type="entry name" value="Bact_Acetyltransf"/>
</dbReference>
<dbReference type="AlphaFoldDB" id="A0A926Y0P0"/>
<evidence type="ECO:0000313" key="5">
    <source>
        <dbReference type="Proteomes" id="UP000598820"/>
    </source>
</evidence>
<name>A0A926Y0P0_9BACT</name>
<keyword evidence="1" id="KW-0808">Transferase</keyword>
<gene>
    <name evidence="4" type="ORF">IC229_27815</name>
</gene>
<dbReference type="Proteomes" id="UP000598820">
    <property type="component" value="Unassembled WGS sequence"/>
</dbReference>
<dbReference type="SUPFAM" id="SSF55729">
    <property type="entry name" value="Acyl-CoA N-acyltransferases (Nat)"/>
    <property type="match status" value="1"/>
</dbReference>
<evidence type="ECO:0000313" key="4">
    <source>
        <dbReference type="EMBL" id="MBD2704479.1"/>
    </source>
</evidence>
<dbReference type="RefSeq" id="WP_190891084.1">
    <property type="nucleotide sequence ID" value="NZ_JACWZY010000032.1"/>
</dbReference>
<dbReference type="Pfam" id="PF13673">
    <property type="entry name" value="Acetyltransf_10"/>
    <property type="match status" value="1"/>
</dbReference>
<dbReference type="PROSITE" id="PS51186">
    <property type="entry name" value="GNAT"/>
    <property type="match status" value="1"/>
</dbReference>